<name>A0A077M3Q2_9MICO</name>
<dbReference type="Gene3D" id="3.10.180.10">
    <property type="entry name" value="2,3-Dihydroxybiphenyl 1,2-Dioxygenase, domain 1"/>
    <property type="match status" value="1"/>
</dbReference>
<accession>A0A077M3Q2</accession>
<dbReference type="Proteomes" id="UP000035721">
    <property type="component" value="Unassembled WGS sequence"/>
</dbReference>
<dbReference type="EMBL" id="CAJB01000268">
    <property type="protein sequence ID" value="CCH78765.1"/>
    <property type="molecule type" value="Genomic_DNA"/>
</dbReference>
<evidence type="ECO:0000259" key="1">
    <source>
        <dbReference type="Pfam" id="PF06983"/>
    </source>
</evidence>
<dbReference type="OrthoDB" id="9795306at2"/>
<evidence type="ECO:0000313" key="3">
    <source>
        <dbReference type="Proteomes" id="UP000035721"/>
    </source>
</evidence>
<gene>
    <name evidence="2" type="ORF">BN12_340005</name>
</gene>
<dbReference type="InterPro" id="IPR028973">
    <property type="entry name" value="PhnB-like"/>
</dbReference>
<dbReference type="PANTHER" id="PTHR33990:SF1">
    <property type="entry name" value="PROTEIN YJDN"/>
    <property type="match status" value="1"/>
</dbReference>
<sequence>MASKLNPYVQFTDNAREALTFYAGVLGGEPTISTFGEFGAQDESYAGLVMHGQLETPAGFTIMASDTPPGMERSEGSSITISLSGDDAEALRGYFAGLSEGGTVGMPLEKQMWGDEFGQLTDKFGIGWLVNIAGSAADAAG</sequence>
<dbReference type="InterPro" id="IPR029068">
    <property type="entry name" value="Glyas_Bleomycin-R_OHBP_Dase"/>
</dbReference>
<dbReference type="PANTHER" id="PTHR33990">
    <property type="entry name" value="PROTEIN YJDN-RELATED"/>
    <property type="match status" value="1"/>
</dbReference>
<proteinExistence type="predicted"/>
<dbReference type="RefSeq" id="WP_048550915.1">
    <property type="nucleotide sequence ID" value="NZ_HF570958.1"/>
</dbReference>
<comment type="caution">
    <text evidence="2">The sequence shown here is derived from an EMBL/GenBank/DDBJ whole genome shotgun (WGS) entry which is preliminary data.</text>
</comment>
<dbReference type="SUPFAM" id="SSF54593">
    <property type="entry name" value="Glyoxalase/Bleomycin resistance protein/Dihydroxybiphenyl dioxygenase"/>
    <property type="match status" value="1"/>
</dbReference>
<dbReference type="Pfam" id="PF06983">
    <property type="entry name" value="3-dmu-9_3-mt"/>
    <property type="match status" value="1"/>
</dbReference>
<keyword evidence="3" id="KW-1185">Reference proteome</keyword>
<dbReference type="STRING" id="1194083.BN12_340005"/>
<reference evidence="2 3" key="1">
    <citation type="journal article" date="2013" name="ISME J.">
        <title>A metabolic model for members of the genus Tetrasphaera involved in enhanced biological phosphorus removal.</title>
        <authorList>
            <person name="Kristiansen R."/>
            <person name="Nguyen H.T.T."/>
            <person name="Saunders A.M."/>
            <person name="Nielsen J.L."/>
            <person name="Wimmer R."/>
            <person name="Le V.Q."/>
            <person name="McIlroy S.J."/>
            <person name="Petrovski S."/>
            <person name="Seviour R.J."/>
            <person name="Calteau A."/>
            <person name="Nielsen K.L."/>
            <person name="Nielsen P.H."/>
        </authorList>
    </citation>
    <scope>NUCLEOTIDE SEQUENCE [LARGE SCALE GENOMIC DNA]</scope>
    <source>
        <strain evidence="2 3">T1-X7</strain>
    </source>
</reference>
<dbReference type="AlphaFoldDB" id="A0A077M3Q2"/>
<protein>
    <recommendedName>
        <fullName evidence="1">PhnB-like domain-containing protein</fullName>
    </recommendedName>
</protein>
<evidence type="ECO:0000313" key="2">
    <source>
        <dbReference type="EMBL" id="CCH78765.1"/>
    </source>
</evidence>
<feature type="domain" description="PhnB-like" evidence="1">
    <location>
        <begin position="4"/>
        <end position="130"/>
    </location>
</feature>
<dbReference type="CDD" id="cd06588">
    <property type="entry name" value="PhnB_like"/>
    <property type="match status" value="1"/>
</dbReference>
<organism evidence="2 3">
    <name type="scientific">Nostocoides japonicum T1-X7</name>
    <dbReference type="NCBI Taxonomy" id="1194083"/>
    <lineage>
        <taxon>Bacteria</taxon>
        <taxon>Bacillati</taxon>
        <taxon>Actinomycetota</taxon>
        <taxon>Actinomycetes</taxon>
        <taxon>Micrococcales</taxon>
        <taxon>Intrasporangiaceae</taxon>
        <taxon>Nostocoides</taxon>
    </lineage>
</organism>